<evidence type="ECO:0000259" key="1">
    <source>
        <dbReference type="PROSITE" id="PS51272"/>
    </source>
</evidence>
<proteinExistence type="predicted"/>
<feature type="domain" description="SLH" evidence="1">
    <location>
        <begin position="716"/>
        <end position="774"/>
    </location>
</feature>
<feature type="domain" description="SLH" evidence="1">
    <location>
        <begin position="839"/>
        <end position="899"/>
    </location>
</feature>
<accession>A0ABQ6NIA9</accession>
<gene>
    <name evidence="2" type="ORF">PghCCS26_10690</name>
</gene>
<dbReference type="Proteomes" id="UP001285921">
    <property type="component" value="Unassembled WGS sequence"/>
</dbReference>
<feature type="domain" description="SLH" evidence="1">
    <location>
        <begin position="775"/>
        <end position="838"/>
    </location>
</feature>
<protein>
    <recommendedName>
        <fullName evidence="1">SLH domain-containing protein</fullName>
    </recommendedName>
</protein>
<dbReference type="Gene3D" id="2.60.40.1080">
    <property type="match status" value="1"/>
</dbReference>
<dbReference type="EMBL" id="BTCL01000003">
    <property type="protein sequence ID" value="GMK43942.1"/>
    <property type="molecule type" value="Genomic_DNA"/>
</dbReference>
<dbReference type="InterPro" id="IPR008964">
    <property type="entry name" value="Invasin/intimin_cell_adhesion"/>
</dbReference>
<evidence type="ECO:0000313" key="3">
    <source>
        <dbReference type="Proteomes" id="UP001285921"/>
    </source>
</evidence>
<sequence>MKNLSRKSMFLLILAMIFQLGLGNYLTPSTFAAAADPVITATPGSASFVAGDNTASTPVIIDSGLTVTDGVSTTLESATVAITGNFHAGEDVLGFFNDGATMGNISASYNAATGLLTLTSAGATATLAQWQSALRSVTYTNTAIWPNTATRTISFSAIDGASNTSNTTTRTVTVTATDQTPIVTVTGGTTAYISGTSAVTIDPGVTVSDLDNTTLSSATVSIGAGYKSGDTILFINTSSVLYGNIVASYNTATGVLTLVSAGATATLAQWSNALSTVTFSTGSTTTGNRTISYTVSDGAKTSAASTKTVNVIGPPNLTASSGSASFVAGDNTPSTPVVIDSGLTVTDGISATLASASVAITGNFQSGEDVLAFTNDGATMGNITASYNAATGVLKLTSAGATATLAQWQSALRSVAYTDTAITPNTATRAISFSAIDGAGNSSNTTTRAVTVAATNQTPVVSVSSGPVIFRTGDLLTSTPVAIDSGLTINDLDNATLASATVAITGNFQSGEDVLAFANDNASAYGNITASYSSASGELTMTSAGAAATLSQWQNALRAVTYNNIAANPDTAARTISFTVNDGTSNSNRVTKSMTLIALSSLSASTNAISVLAGQTETTAITAKYSDLTQADVTSNVSWSVQNSAIASVSHGTITGLQAGSTVITAVYGTRSIDINVTVSSVSISGPVTNPAAKIFYDFVSMDRLKASIQNALNAGNSASFQDTASHWASKDLSLGTKLGIINGYPDGSFRPDASVTRAEFSTLVVKAFALRLENGGKEFEDTQTSWARDSIGILAYYGVISGYPDGTFHPDQKITRAEMVAILSKILILQSNSGEANTFIDVTPQYWANTMIEEAAAAGIIQGKGENRFAPNDNLTRAEALTVILRVMKKDPVISGLLV</sequence>
<dbReference type="SUPFAM" id="SSF49373">
    <property type="entry name" value="Invasin/intimin cell-adhesion fragments"/>
    <property type="match status" value="1"/>
</dbReference>
<evidence type="ECO:0000313" key="2">
    <source>
        <dbReference type="EMBL" id="GMK43942.1"/>
    </source>
</evidence>
<organism evidence="2 3">
    <name type="scientific">Paenibacillus glycanilyticus</name>
    <dbReference type="NCBI Taxonomy" id="126569"/>
    <lineage>
        <taxon>Bacteria</taxon>
        <taxon>Bacillati</taxon>
        <taxon>Bacillota</taxon>
        <taxon>Bacilli</taxon>
        <taxon>Bacillales</taxon>
        <taxon>Paenibacillaceae</taxon>
        <taxon>Paenibacillus</taxon>
    </lineage>
</organism>
<dbReference type="InterPro" id="IPR003343">
    <property type="entry name" value="Big_2"/>
</dbReference>
<dbReference type="PROSITE" id="PS51272">
    <property type="entry name" value="SLH"/>
    <property type="match status" value="3"/>
</dbReference>
<comment type="caution">
    <text evidence="2">The sequence shown here is derived from an EMBL/GenBank/DDBJ whole genome shotgun (WGS) entry which is preliminary data.</text>
</comment>
<dbReference type="SMART" id="SM00635">
    <property type="entry name" value="BID_2"/>
    <property type="match status" value="1"/>
</dbReference>
<reference evidence="2 3" key="1">
    <citation type="submission" date="2023-05" db="EMBL/GenBank/DDBJ databases">
        <title>Draft genome of Paenibacillus sp. CCS26.</title>
        <authorList>
            <person name="Akita H."/>
            <person name="Shinto Y."/>
            <person name="Kimura Z."/>
        </authorList>
    </citation>
    <scope>NUCLEOTIDE SEQUENCE [LARGE SCALE GENOMIC DNA]</scope>
    <source>
        <strain evidence="2 3">CCS26</strain>
    </source>
</reference>
<dbReference type="Pfam" id="PF00395">
    <property type="entry name" value="SLH"/>
    <property type="match status" value="3"/>
</dbReference>
<dbReference type="PANTHER" id="PTHR14139:SF2">
    <property type="entry name" value="CALSYNTENIN-1"/>
    <property type="match status" value="1"/>
</dbReference>
<keyword evidence="3" id="KW-1185">Reference proteome</keyword>
<dbReference type="InterPro" id="IPR001119">
    <property type="entry name" value="SLH_dom"/>
</dbReference>
<dbReference type="PANTHER" id="PTHR14139">
    <property type="entry name" value="CALSYNTENIN"/>
    <property type="match status" value="1"/>
</dbReference>
<name>A0ABQ6NIA9_9BACL</name>
<dbReference type="RefSeq" id="WP_317979060.1">
    <property type="nucleotide sequence ID" value="NZ_BTCL01000003.1"/>
</dbReference>